<dbReference type="EMBL" id="ABJD02000027">
    <property type="protein sequence ID" value="EDU61847.1"/>
    <property type="molecule type" value="Genomic_DNA"/>
</dbReference>
<reference evidence="1" key="4">
    <citation type="submission" date="2016-11" db="EMBL/GenBank/DDBJ databases">
        <title>Draft genome sequence of Providencia stuartii (ATCC 25827).</title>
        <authorList>
            <person name="Sudarsanam P."/>
            <person name="Ley R."/>
            <person name="Guruge J."/>
            <person name="Turnbaugh P.J."/>
            <person name="Mahowald M."/>
            <person name="Liep D."/>
            <person name="Gordon J."/>
        </authorList>
    </citation>
    <scope>NUCLEOTIDE SEQUENCE</scope>
    <source>
        <strain evidence="1">ATCC 25827</strain>
    </source>
</reference>
<accession>A0AA86YNU0</accession>
<dbReference type="EMBL" id="ABJD02000048">
    <property type="protein sequence ID" value="EDU61342.1"/>
    <property type="molecule type" value="Genomic_DNA"/>
</dbReference>
<dbReference type="Proteomes" id="UP000004506">
    <property type="component" value="Unassembled WGS sequence"/>
</dbReference>
<evidence type="ECO:0000313" key="1">
    <source>
        <dbReference type="EMBL" id="EDU61342.1"/>
    </source>
</evidence>
<reference evidence="3" key="2">
    <citation type="submission" date="2008-04" db="EMBL/GenBank/DDBJ databases">
        <title>Draft genome sequence of Providencia stuartii(ATCC 25827).</title>
        <authorList>
            <person name="Sudarsanam P."/>
            <person name="Ley R."/>
            <person name="Guruge J."/>
            <person name="Turnbaugh P.J."/>
            <person name="Mahowald M."/>
            <person name="Liep D."/>
            <person name="Gordon J."/>
        </authorList>
    </citation>
    <scope>NUCLEOTIDE SEQUENCE [LARGE SCALE GENOMIC DNA]</scope>
    <source>
        <strain evidence="3">ATCC 25827</strain>
    </source>
</reference>
<sequence>MKSIQRTLSHQLNPLTFIYRMSRFQTPCSRQNYSINNAFIVLGNDYLP</sequence>
<comment type="caution">
    <text evidence="1">The sequence shown here is derived from an EMBL/GenBank/DDBJ whole genome shotgun (WGS) entry which is preliminary data.</text>
</comment>
<protein>
    <submittedName>
        <fullName evidence="1">Uncharacterized protein</fullName>
    </submittedName>
</protein>
<proteinExistence type="predicted"/>
<gene>
    <name evidence="2" type="ORF">PROSTU_00130</name>
    <name evidence="1" type="ORF">PROSTU_00532</name>
</gene>
<reference evidence="1" key="5">
    <citation type="submission" date="2016-11" db="EMBL/GenBank/DDBJ databases">
        <title>Draft genome sequence of Providencia stuartii(ATCC 25827).</title>
        <authorList>
            <person name="Sudarsanam P."/>
            <person name="Ley R."/>
            <person name="Guruge J."/>
            <person name="Turnbaugh P.J."/>
            <person name="Mahowald M."/>
            <person name="Liep D."/>
            <person name="Gordon J."/>
        </authorList>
    </citation>
    <scope>NUCLEOTIDE SEQUENCE</scope>
    <source>
        <strain evidence="1">ATCC 25827</strain>
    </source>
</reference>
<evidence type="ECO:0000313" key="3">
    <source>
        <dbReference type="Proteomes" id="UP000004506"/>
    </source>
</evidence>
<reference evidence="3" key="1">
    <citation type="submission" date="2008-04" db="EMBL/GenBank/DDBJ databases">
        <title>Draft genome sequence of Providencia stuartii (ATCC 25827).</title>
        <authorList>
            <person name="Sudarsanam P."/>
            <person name="Ley R."/>
            <person name="Guruge J."/>
            <person name="Turnbaugh P.J."/>
            <person name="Mahowald M."/>
            <person name="Liep D."/>
            <person name="Gordon J."/>
        </authorList>
    </citation>
    <scope>NUCLEOTIDE SEQUENCE [LARGE SCALE GENOMIC DNA]</scope>
    <source>
        <strain evidence="3">ATCC 25827</strain>
    </source>
</reference>
<evidence type="ECO:0000313" key="2">
    <source>
        <dbReference type="EMBL" id="EDU61847.1"/>
    </source>
</evidence>
<reference evidence="1 3" key="3">
    <citation type="submission" date="2008-05" db="EMBL/GenBank/DDBJ databases">
        <authorList>
            <person name="Fulton L."/>
            <person name="Clifton S."/>
            <person name="Fulton B."/>
            <person name="Xu J."/>
            <person name="Minx P."/>
            <person name="Pepin K.H."/>
            <person name="Johnson M."/>
            <person name="Thiruvilangam P."/>
            <person name="Bhonagiri V."/>
            <person name="Nash W.E."/>
            <person name="Mardis E.R."/>
            <person name="Wilson R.K."/>
        </authorList>
    </citation>
    <scope>NUCLEOTIDE SEQUENCE [LARGE SCALE GENOMIC DNA]</scope>
    <source>
        <strain evidence="1 3">ATCC 25827</strain>
    </source>
</reference>
<name>A0AA86YNU0_PROST</name>
<dbReference type="AlphaFoldDB" id="A0AA86YNU0"/>
<organism evidence="1 3">
    <name type="scientific">Providencia stuartii ATCC 25827</name>
    <dbReference type="NCBI Taxonomy" id="471874"/>
    <lineage>
        <taxon>Bacteria</taxon>
        <taxon>Pseudomonadati</taxon>
        <taxon>Pseudomonadota</taxon>
        <taxon>Gammaproteobacteria</taxon>
        <taxon>Enterobacterales</taxon>
        <taxon>Morganellaceae</taxon>
        <taxon>Providencia</taxon>
    </lineage>
</organism>